<protein>
    <submittedName>
        <fullName evidence="1">Uncharacterized protein</fullName>
    </submittedName>
</protein>
<name>A0A975T8C3_9NOST</name>
<dbReference type="EMBL" id="CP021056">
    <property type="protein sequence ID" value="QXE24022.1"/>
    <property type="molecule type" value="Genomic_DNA"/>
</dbReference>
<evidence type="ECO:0000313" key="1">
    <source>
        <dbReference type="EMBL" id="QXE24022.1"/>
    </source>
</evidence>
<accession>A0A975T8C3</accession>
<dbReference type="KEGG" id="rsin:B6N60_02725"/>
<sequence>MDFGLGFWHNIYPLLIEKIYTFPAASPGTVNLKSQI</sequence>
<evidence type="ECO:0000313" key="2">
    <source>
        <dbReference type="Proteomes" id="UP000683511"/>
    </source>
</evidence>
<dbReference type="AlphaFoldDB" id="A0A975T8C3"/>
<dbReference type="Proteomes" id="UP000683511">
    <property type="component" value="Chromosome"/>
</dbReference>
<organism evidence="1 2">
    <name type="scientific">Richelia sinica FACHB-800</name>
    <dbReference type="NCBI Taxonomy" id="1357546"/>
    <lineage>
        <taxon>Bacteria</taxon>
        <taxon>Bacillati</taxon>
        <taxon>Cyanobacteriota</taxon>
        <taxon>Cyanophyceae</taxon>
        <taxon>Nostocales</taxon>
        <taxon>Nostocaceae</taxon>
        <taxon>Richelia</taxon>
    </lineage>
</organism>
<keyword evidence="2" id="KW-1185">Reference proteome</keyword>
<reference evidence="1" key="1">
    <citation type="submission" date="2017-04" db="EMBL/GenBank/DDBJ databases">
        <title>Genome deletions in a multicellular cyanobacterial endosymbiont for morphological adaptation in marine diatoms.</title>
        <authorList>
            <person name="Wang Y."/>
            <person name="Gao H."/>
            <person name="Li R."/>
            <person name="Xu X."/>
        </authorList>
    </citation>
    <scope>NUCLEOTIDE SEQUENCE</scope>
    <source>
        <strain evidence="1">FACHB 800</strain>
    </source>
</reference>
<gene>
    <name evidence="1" type="ORF">B6N60_02725</name>
</gene>
<proteinExistence type="predicted"/>